<dbReference type="CDD" id="cd02440">
    <property type="entry name" value="AdoMet_MTases"/>
    <property type="match status" value="1"/>
</dbReference>
<dbReference type="PANTHER" id="PTHR43861">
    <property type="entry name" value="TRANS-ACONITATE 2-METHYLTRANSFERASE-RELATED"/>
    <property type="match status" value="1"/>
</dbReference>
<evidence type="ECO:0000313" key="3">
    <source>
        <dbReference type="Proteomes" id="UP001497644"/>
    </source>
</evidence>
<gene>
    <name evidence="2" type="ORF">LPLAT_LOCUS2929</name>
</gene>
<dbReference type="AlphaFoldDB" id="A0AAV2NA17"/>
<name>A0AAV2NA17_9HYME</name>
<reference evidence="2" key="1">
    <citation type="submission" date="2024-04" db="EMBL/GenBank/DDBJ databases">
        <authorList>
            <consortium name="Molecular Ecology Group"/>
        </authorList>
    </citation>
    <scope>NUCLEOTIDE SEQUENCE</scope>
</reference>
<dbReference type="InterPro" id="IPR029063">
    <property type="entry name" value="SAM-dependent_MTases_sf"/>
</dbReference>
<sequence>MELAEDYVADSSMQYRDTSDLVDEFSRELSQMEGKCLDIGCGPGRITKEMLLTLLPEESKIVGADISHTMINYARNCNSDERISYIVLDIETSHLPNDEIEKYHNAVSFYCLHWCNDICRAFENIHKLLRPKGKALIMFLGYHFGFEAYTRLKQNPRFKPYLHDAHRYVPFFQRNCSVKNMRASLQTMLKNIGFKILHCTQREKSFRYSRESLKNHAYAVNPFINRFPDDKIKNEFLEQLINEIMSQNVPLKNKNNEDYIILRYQLLIAFVQKPPSTA</sequence>
<dbReference type="PANTHER" id="PTHR43861:SF1">
    <property type="entry name" value="TRANS-ACONITATE 2-METHYLTRANSFERASE"/>
    <property type="match status" value="1"/>
</dbReference>
<proteinExistence type="predicted"/>
<dbReference type="Gene3D" id="3.40.50.150">
    <property type="entry name" value="Vaccinia Virus protein VP39"/>
    <property type="match status" value="1"/>
</dbReference>
<evidence type="ECO:0000313" key="2">
    <source>
        <dbReference type="EMBL" id="CAL1676818.1"/>
    </source>
</evidence>
<dbReference type="SUPFAM" id="SSF53335">
    <property type="entry name" value="S-adenosyl-L-methionine-dependent methyltransferases"/>
    <property type="match status" value="1"/>
</dbReference>
<dbReference type="Pfam" id="PF08241">
    <property type="entry name" value="Methyltransf_11"/>
    <property type="match status" value="1"/>
</dbReference>
<feature type="domain" description="Methyltransferase type 11" evidence="1">
    <location>
        <begin position="37"/>
        <end position="137"/>
    </location>
</feature>
<accession>A0AAV2NA17</accession>
<keyword evidence="3" id="KW-1185">Reference proteome</keyword>
<dbReference type="EMBL" id="OZ034835">
    <property type="protein sequence ID" value="CAL1676818.1"/>
    <property type="molecule type" value="Genomic_DNA"/>
</dbReference>
<dbReference type="InterPro" id="IPR013216">
    <property type="entry name" value="Methyltransf_11"/>
</dbReference>
<dbReference type="Proteomes" id="UP001497644">
    <property type="component" value="Chromosome 12"/>
</dbReference>
<organism evidence="2 3">
    <name type="scientific">Lasius platythorax</name>
    <dbReference type="NCBI Taxonomy" id="488582"/>
    <lineage>
        <taxon>Eukaryota</taxon>
        <taxon>Metazoa</taxon>
        <taxon>Ecdysozoa</taxon>
        <taxon>Arthropoda</taxon>
        <taxon>Hexapoda</taxon>
        <taxon>Insecta</taxon>
        <taxon>Pterygota</taxon>
        <taxon>Neoptera</taxon>
        <taxon>Endopterygota</taxon>
        <taxon>Hymenoptera</taxon>
        <taxon>Apocrita</taxon>
        <taxon>Aculeata</taxon>
        <taxon>Formicoidea</taxon>
        <taxon>Formicidae</taxon>
        <taxon>Formicinae</taxon>
        <taxon>Lasius</taxon>
        <taxon>Lasius</taxon>
    </lineage>
</organism>
<dbReference type="GO" id="GO:0008757">
    <property type="term" value="F:S-adenosylmethionine-dependent methyltransferase activity"/>
    <property type="evidence" value="ECO:0007669"/>
    <property type="project" value="InterPro"/>
</dbReference>
<protein>
    <recommendedName>
        <fullName evidence="1">Methyltransferase type 11 domain-containing protein</fullName>
    </recommendedName>
</protein>
<evidence type="ECO:0000259" key="1">
    <source>
        <dbReference type="Pfam" id="PF08241"/>
    </source>
</evidence>